<accession>E9G3G5</accession>
<dbReference type="HOGENOM" id="CLU_2123543_0_0_1"/>
<dbReference type="AlphaFoldDB" id="E9G3G5"/>
<proteinExistence type="predicted"/>
<organism evidence="1 2">
    <name type="scientific">Daphnia pulex</name>
    <name type="common">Water flea</name>
    <dbReference type="NCBI Taxonomy" id="6669"/>
    <lineage>
        <taxon>Eukaryota</taxon>
        <taxon>Metazoa</taxon>
        <taxon>Ecdysozoa</taxon>
        <taxon>Arthropoda</taxon>
        <taxon>Crustacea</taxon>
        <taxon>Branchiopoda</taxon>
        <taxon>Diplostraca</taxon>
        <taxon>Cladocera</taxon>
        <taxon>Anomopoda</taxon>
        <taxon>Daphniidae</taxon>
        <taxon>Daphnia</taxon>
    </lineage>
</organism>
<dbReference type="InParanoid" id="E9G3G5"/>
<sequence>MAVCCQKLSYYPFFENYQQIHRRKRERVVAVVQPTVYYFVQNHFILLNVPSKGYRSHNYQLFVLDLLDHPHRPIFHFIFSREDWITGGFMCKISYHVMLNFFRFSLIYHRRQAH</sequence>
<protein>
    <submittedName>
        <fullName evidence="1">Uncharacterized protein</fullName>
    </submittedName>
</protein>
<name>E9G3G5_DAPPU</name>
<keyword evidence="2" id="KW-1185">Reference proteome</keyword>
<dbReference type="KEGG" id="dpx:DAPPUDRAFT_313554"/>
<dbReference type="PhylomeDB" id="E9G3G5"/>
<dbReference type="Proteomes" id="UP000000305">
    <property type="component" value="Unassembled WGS sequence"/>
</dbReference>
<gene>
    <name evidence="1" type="ORF">DAPPUDRAFT_313554</name>
</gene>
<reference evidence="1 2" key="1">
    <citation type="journal article" date="2011" name="Science">
        <title>The ecoresponsive genome of Daphnia pulex.</title>
        <authorList>
            <person name="Colbourne J.K."/>
            <person name="Pfrender M.E."/>
            <person name="Gilbert D."/>
            <person name="Thomas W.K."/>
            <person name="Tucker A."/>
            <person name="Oakley T.H."/>
            <person name="Tokishita S."/>
            <person name="Aerts A."/>
            <person name="Arnold G.J."/>
            <person name="Basu M.K."/>
            <person name="Bauer D.J."/>
            <person name="Caceres C.E."/>
            <person name="Carmel L."/>
            <person name="Casola C."/>
            <person name="Choi J.H."/>
            <person name="Detter J.C."/>
            <person name="Dong Q."/>
            <person name="Dusheyko S."/>
            <person name="Eads B.D."/>
            <person name="Frohlich T."/>
            <person name="Geiler-Samerotte K.A."/>
            <person name="Gerlach D."/>
            <person name="Hatcher P."/>
            <person name="Jogdeo S."/>
            <person name="Krijgsveld J."/>
            <person name="Kriventseva E.V."/>
            <person name="Kultz D."/>
            <person name="Laforsch C."/>
            <person name="Lindquist E."/>
            <person name="Lopez J."/>
            <person name="Manak J.R."/>
            <person name="Muller J."/>
            <person name="Pangilinan J."/>
            <person name="Patwardhan R.P."/>
            <person name="Pitluck S."/>
            <person name="Pritham E.J."/>
            <person name="Rechtsteiner A."/>
            <person name="Rho M."/>
            <person name="Rogozin I.B."/>
            <person name="Sakarya O."/>
            <person name="Salamov A."/>
            <person name="Schaack S."/>
            <person name="Shapiro H."/>
            <person name="Shiga Y."/>
            <person name="Skalitzky C."/>
            <person name="Smith Z."/>
            <person name="Souvorov A."/>
            <person name="Sung W."/>
            <person name="Tang Z."/>
            <person name="Tsuchiya D."/>
            <person name="Tu H."/>
            <person name="Vos H."/>
            <person name="Wang M."/>
            <person name="Wolf Y.I."/>
            <person name="Yamagata H."/>
            <person name="Yamada T."/>
            <person name="Ye Y."/>
            <person name="Shaw J.R."/>
            <person name="Andrews J."/>
            <person name="Crease T.J."/>
            <person name="Tang H."/>
            <person name="Lucas S.M."/>
            <person name="Robertson H.M."/>
            <person name="Bork P."/>
            <person name="Koonin E.V."/>
            <person name="Zdobnov E.M."/>
            <person name="Grigoriev I.V."/>
            <person name="Lynch M."/>
            <person name="Boore J.L."/>
        </authorList>
    </citation>
    <scope>NUCLEOTIDE SEQUENCE [LARGE SCALE GENOMIC DNA]</scope>
</reference>
<evidence type="ECO:0000313" key="2">
    <source>
        <dbReference type="Proteomes" id="UP000000305"/>
    </source>
</evidence>
<evidence type="ECO:0000313" key="1">
    <source>
        <dbReference type="EMBL" id="EFX85994.1"/>
    </source>
</evidence>
<dbReference type="EMBL" id="GL732531">
    <property type="protein sequence ID" value="EFX85994.1"/>
    <property type="molecule type" value="Genomic_DNA"/>
</dbReference>